<reference evidence="2 3" key="1">
    <citation type="submission" date="2015-09" db="EMBL/GenBank/DDBJ databases">
        <authorList>
            <consortium name="Pathogen Informatics"/>
        </authorList>
    </citation>
    <scope>NUCLEOTIDE SEQUENCE [LARGE SCALE GENOMIC DNA]</scope>
    <source>
        <strain evidence="2 3">2789STDY5834876</strain>
    </source>
</reference>
<proteinExistence type="predicted"/>
<dbReference type="CDD" id="cd21807">
    <property type="entry name" value="ABC-2_lan_permease_MutE_EpiE-like"/>
    <property type="match status" value="1"/>
</dbReference>
<protein>
    <submittedName>
        <fullName evidence="2">Uncharacterized protein conserved in bacteria</fullName>
    </submittedName>
</protein>
<feature type="transmembrane region" description="Helical" evidence="1">
    <location>
        <begin position="135"/>
        <end position="156"/>
    </location>
</feature>
<dbReference type="OrthoDB" id="9776525at2"/>
<dbReference type="Proteomes" id="UP000095544">
    <property type="component" value="Unassembled WGS sequence"/>
</dbReference>
<accession>A0A174G3Z3</accession>
<dbReference type="Pfam" id="PF12730">
    <property type="entry name" value="ABC2_membrane_4"/>
    <property type="match status" value="1"/>
</dbReference>
<dbReference type="InterPro" id="IPR021205">
    <property type="entry name" value="Lanti_perm_SpaE/MutE/EpiE-like"/>
</dbReference>
<feature type="transmembrane region" description="Helical" evidence="1">
    <location>
        <begin position="168"/>
        <end position="193"/>
    </location>
</feature>
<sequence>MLEIYLKAESLKFKRSLFRKLVLVIPAALVLISMIFLFIGIGLGGFSSSMVCNWCMPVASLSIVVLCHLVNHKDQKHNYRTLYSLPINLKKTFISKTIMTALNLLAISLILALITIITECILSGVSAAIGRAGYYILGYSLLWITLLWQIPFCLFLDQKAGFAGSVILNLFASALGGLFFSLTPLFWCFPYSWPARFMVTLFGVLPNGLLAESDSRLMLNLGESSLLVLISLLAVFVLTILFSRWYRKQVHRR</sequence>
<dbReference type="STRING" id="39482.ERS852491_02571"/>
<dbReference type="AlphaFoldDB" id="A0A174G3Z3"/>
<dbReference type="RefSeq" id="WP_050642212.1">
    <property type="nucleotide sequence ID" value="NZ_CABKUE010000009.1"/>
</dbReference>
<evidence type="ECO:0000256" key="1">
    <source>
        <dbReference type="SAM" id="Phobius"/>
    </source>
</evidence>
<keyword evidence="1" id="KW-1133">Transmembrane helix</keyword>
<feature type="transmembrane region" description="Helical" evidence="1">
    <location>
        <begin position="51"/>
        <end position="70"/>
    </location>
</feature>
<feature type="transmembrane region" description="Helical" evidence="1">
    <location>
        <begin position="226"/>
        <end position="246"/>
    </location>
</feature>
<feature type="transmembrane region" description="Helical" evidence="1">
    <location>
        <begin position="21"/>
        <end position="45"/>
    </location>
</feature>
<organism evidence="2 3">
    <name type="scientific">Faecalicatena contorta</name>
    <dbReference type="NCBI Taxonomy" id="39482"/>
    <lineage>
        <taxon>Bacteria</taxon>
        <taxon>Bacillati</taxon>
        <taxon>Bacillota</taxon>
        <taxon>Clostridia</taxon>
        <taxon>Lachnospirales</taxon>
        <taxon>Lachnospiraceae</taxon>
        <taxon>Faecalicatena</taxon>
    </lineage>
</organism>
<keyword evidence="1" id="KW-0472">Membrane</keyword>
<name>A0A174G3Z3_9FIRM</name>
<gene>
    <name evidence="2" type="ORF">ERS852491_02571</name>
</gene>
<dbReference type="EMBL" id="CYZU01000023">
    <property type="protein sequence ID" value="CUO55868.1"/>
    <property type="molecule type" value="Genomic_DNA"/>
</dbReference>
<dbReference type="NCBIfam" id="TIGR03732">
    <property type="entry name" value="lanti_perm_MutE"/>
    <property type="match status" value="1"/>
</dbReference>
<feature type="transmembrane region" description="Helical" evidence="1">
    <location>
        <begin position="101"/>
        <end position="129"/>
    </location>
</feature>
<keyword evidence="1" id="KW-0812">Transmembrane</keyword>
<evidence type="ECO:0000313" key="2">
    <source>
        <dbReference type="EMBL" id="CUO55868.1"/>
    </source>
</evidence>
<evidence type="ECO:0000313" key="3">
    <source>
        <dbReference type="Proteomes" id="UP000095544"/>
    </source>
</evidence>